<evidence type="ECO:0000313" key="3">
    <source>
        <dbReference type="Proteomes" id="UP001500133"/>
    </source>
</evidence>
<keyword evidence="3" id="KW-1185">Reference proteome</keyword>
<dbReference type="PANTHER" id="PTHR39555">
    <property type="entry name" value="FIMBRIAL ASSEMBLY PROTEIN PILO-LIKE PROTEIN-RELATED"/>
    <property type="match status" value="1"/>
</dbReference>
<dbReference type="RefSeq" id="WP_344702552.1">
    <property type="nucleotide sequence ID" value="NZ_BAAAZT010000030.1"/>
</dbReference>
<dbReference type="PIRSF" id="PIRSF016482">
    <property type="entry name" value="PilO"/>
    <property type="match status" value="1"/>
</dbReference>
<organism evidence="2 3">
    <name type="scientific">Halomonas cibimaris</name>
    <dbReference type="NCBI Taxonomy" id="657012"/>
    <lineage>
        <taxon>Bacteria</taxon>
        <taxon>Pseudomonadati</taxon>
        <taxon>Pseudomonadota</taxon>
        <taxon>Gammaproteobacteria</taxon>
        <taxon>Oceanospirillales</taxon>
        <taxon>Halomonadaceae</taxon>
        <taxon>Halomonas</taxon>
    </lineage>
</organism>
<feature type="transmembrane region" description="Helical" evidence="1">
    <location>
        <begin position="33"/>
        <end position="56"/>
    </location>
</feature>
<gene>
    <name evidence="2" type="ORF">GCM10022228_08150</name>
</gene>
<keyword evidence="1" id="KW-1133">Transmembrane helix</keyword>
<dbReference type="Pfam" id="PF04350">
    <property type="entry name" value="PilO"/>
    <property type="match status" value="1"/>
</dbReference>
<dbReference type="InterPro" id="IPR007445">
    <property type="entry name" value="PilO"/>
</dbReference>
<keyword evidence="1" id="KW-0812">Transmembrane</keyword>
<sequence>MNITRDRLAREWRQLKRVDWQALELSEAGSWPALLKLISAALLLVLAFSAVCWLVVRDHSAALAQAREQEHRLLDAFRTKAAKAAYLPQVQKRLDKLSTQMQEVRRRLPTSVEIPSLLDSINDAAVENHLTIDHIRSKPAVDKTFYVEHPFSIRVRGSYHQIAGFVAEMAALSRVVTQHDFILEPLSEPSGATLSLSMQARTYSYQSSAARSPSQEQGP</sequence>
<protein>
    <recommendedName>
        <fullName evidence="4">Pilus assembly protein PilO</fullName>
    </recommendedName>
</protein>
<comment type="caution">
    <text evidence="2">The sequence shown here is derived from an EMBL/GenBank/DDBJ whole genome shotgun (WGS) entry which is preliminary data.</text>
</comment>
<dbReference type="Gene3D" id="3.30.70.60">
    <property type="match status" value="1"/>
</dbReference>
<dbReference type="EMBL" id="BAAAZT010000030">
    <property type="protein sequence ID" value="GAA3900071.1"/>
    <property type="molecule type" value="Genomic_DNA"/>
</dbReference>
<evidence type="ECO:0000256" key="1">
    <source>
        <dbReference type="SAM" id="Phobius"/>
    </source>
</evidence>
<evidence type="ECO:0008006" key="4">
    <source>
        <dbReference type="Google" id="ProtNLM"/>
    </source>
</evidence>
<dbReference type="Proteomes" id="UP001500133">
    <property type="component" value="Unassembled WGS sequence"/>
</dbReference>
<evidence type="ECO:0000313" key="2">
    <source>
        <dbReference type="EMBL" id="GAA3900071.1"/>
    </source>
</evidence>
<dbReference type="InterPro" id="IPR014717">
    <property type="entry name" value="Transl_elong_EF1B/ribsomal_bS6"/>
</dbReference>
<accession>A0ABP7LI55</accession>
<proteinExistence type="predicted"/>
<name>A0ABP7LI55_9GAMM</name>
<dbReference type="PANTHER" id="PTHR39555:SF1">
    <property type="entry name" value="TYPE IV PILUS INNER MEMBRANE COMPONENT PILO"/>
    <property type="match status" value="1"/>
</dbReference>
<keyword evidence="1" id="KW-0472">Membrane</keyword>
<reference evidence="3" key="1">
    <citation type="journal article" date="2019" name="Int. J. Syst. Evol. Microbiol.">
        <title>The Global Catalogue of Microorganisms (GCM) 10K type strain sequencing project: providing services to taxonomists for standard genome sequencing and annotation.</title>
        <authorList>
            <consortium name="The Broad Institute Genomics Platform"/>
            <consortium name="The Broad Institute Genome Sequencing Center for Infectious Disease"/>
            <person name="Wu L."/>
            <person name="Ma J."/>
        </authorList>
    </citation>
    <scope>NUCLEOTIDE SEQUENCE [LARGE SCALE GENOMIC DNA]</scope>
    <source>
        <strain evidence="3">JCM 16914</strain>
    </source>
</reference>